<protein>
    <submittedName>
        <fullName evidence="2">Uncharacterized protein</fullName>
    </submittedName>
</protein>
<keyword evidence="1" id="KW-0812">Transmembrane</keyword>
<dbReference type="EMBL" id="AJWN02000023">
    <property type="protein sequence ID" value="OEE63355.1"/>
    <property type="molecule type" value="Genomic_DNA"/>
</dbReference>
<sequence>MKNRLLTSRYLRRGFLENVSCVLIGLGIFMLMQPFVMTAFTYSFSVILFGTVSFLIVSHFPE</sequence>
<dbReference type="AlphaFoldDB" id="A0A1E5CD11"/>
<organism evidence="2 3">
    <name type="scientific">Enterovibrio norvegicus FF-454</name>
    <dbReference type="NCBI Taxonomy" id="1185651"/>
    <lineage>
        <taxon>Bacteria</taxon>
        <taxon>Pseudomonadati</taxon>
        <taxon>Pseudomonadota</taxon>
        <taxon>Gammaproteobacteria</taxon>
        <taxon>Vibrionales</taxon>
        <taxon>Vibrionaceae</taxon>
        <taxon>Enterovibrio</taxon>
    </lineage>
</organism>
<proteinExistence type="predicted"/>
<dbReference type="Proteomes" id="UP000095039">
    <property type="component" value="Unassembled WGS sequence"/>
</dbReference>
<gene>
    <name evidence="2" type="ORF">A1OK_07005</name>
</gene>
<name>A0A1E5CD11_9GAMM</name>
<evidence type="ECO:0000313" key="3">
    <source>
        <dbReference type="Proteomes" id="UP000095039"/>
    </source>
</evidence>
<reference evidence="2 3" key="1">
    <citation type="journal article" date="2012" name="Science">
        <title>Ecological populations of bacteria act as socially cohesive units of antibiotic production and resistance.</title>
        <authorList>
            <person name="Cordero O.X."/>
            <person name="Wildschutte H."/>
            <person name="Kirkup B."/>
            <person name="Proehl S."/>
            <person name="Ngo L."/>
            <person name="Hussain F."/>
            <person name="Le Roux F."/>
            <person name="Mincer T."/>
            <person name="Polz M.F."/>
        </authorList>
    </citation>
    <scope>NUCLEOTIDE SEQUENCE [LARGE SCALE GENOMIC DNA]</scope>
    <source>
        <strain evidence="2 3">FF-454</strain>
    </source>
</reference>
<evidence type="ECO:0000313" key="2">
    <source>
        <dbReference type="EMBL" id="OEE63355.1"/>
    </source>
</evidence>
<keyword evidence="3" id="KW-1185">Reference proteome</keyword>
<dbReference type="RefSeq" id="WP_016959354.1">
    <property type="nucleotide sequence ID" value="NZ_AJWN02000023.1"/>
</dbReference>
<feature type="transmembrane region" description="Helical" evidence="1">
    <location>
        <begin position="15"/>
        <end position="36"/>
    </location>
</feature>
<keyword evidence="1" id="KW-0472">Membrane</keyword>
<feature type="transmembrane region" description="Helical" evidence="1">
    <location>
        <begin position="42"/>
        <end position="60"/>
    </location>
</feature>
<keyword evidence="1" id="KW-1133">Transmembrane helix</keyword>
<comment type="caution">
    <text evidence="2">The sequence shown here is derived from an EMBL/GenBank/DDBJ whole genome shotgun (WGS) entry which is preliminary data.</text>
</comment>
<evidence type="ECO:0000256" key="1">
    <source>
        <dbReference type="SAM" id="Phobius"/>
    </source>
</evidence>
<accession>A0A1E5CD11</accession>